<dbReference type="Gene3D" id="1.25.40.80">
    <property type="match status" value="1"/>
</dbReference>
<dbReference type="EMBL" id="SRXV01000001">
    <property type="protein sequence ID" value="TGY94538.1"/>
    <property type="molecule type" value="Genomic_DNA"/>
</dbReference>
<dbReference type="Gene3D" id="1.10.579.10">
    <property type="entry name" value="DNA Cyclobutane Dipyrimidine Photolyase, subunit A, domain 3"/>
    <property type="match status" value="1"/>
</dbReference>
<evidence type="ECO:0000313" key="1">
    <source>
        <dbReference type="EMBL" id="TGY94538.1"/>
    </source>
</evidence>
<keyword evidence="2" id="KW-1185">Reference proteome</keyword>
<dbReference type="Gene3D" id="1.10.10.1710">
    <property type="entry name" value="Deoxyribodipyrimidine photolyase-related"/>
    <property type="match status" value="1"/>
</dbReference>
<reference evidence="1 2" key="1">
    <citation type="journal article" date="2013" name="Int. J. Syst. Evol. Microbiol.">
        <title>Marinicauda pacifica gen. nov., sp. nov., a prosthecate alphaproteobacterium of the family Hyphomonadaceae isolated from deep seawater.</title>
        <authorList>
            <person name="Zhang X.Y."/>
            <person name="Li G.W."/>
            <person name="Wang C.S."/>
            <person name="Zhang Y.J."/>
            <person name="Xu X.W."/>
            <person name="Li H."/>
            <person name="Liu A."/>
            <person name="Liu C."/>
            <person name="Xie B.B."/>
            <person name="Qin Q.L."/>
            <person name="Xu Z."/>
            <person name="Chen X.L."/>
            <person name="Zhou B.C."/>
            <person name="Zhang Y.Z."/>
        </authorList>
    </citation>
    <scope>NUCLEOTIDE SEQUENCE [LARGE SCALE GENOMIC DNA]</scope>
    <source>
        <strain evidence="1 2">P-1 km-3</strain>
    </source>
</reference>
<comment type="caution">
    <text evidence="1">The sequence shown here is derived from an EMBL/GenBank/DDBJ whole genome shotgun (WGS) entry which is preliminary data.</text>
</comment>
<dbReference type="InterPro" id="IPR014729">
    <property type="entry name" value="Rossmann-like_a/b/a_fold"/>
</dbReference>
<dbReference type="Gene3D" id="3.40.50.620">
    <property type="entry name" value="HUPs"/>
    <property type="match status" value="1"/>
</dbReference>
<proteinExistence type="predicted"/>
<keyword evidence="1" id="KW-0456">Lyase</keyword>
<dbReference type="InterPro" id="IPR052551">
    <property type="entry name" value="UV-DNA_repair_photolyase"/>
</dbReference>
<dbReference type="Pfam" id="PF04244">
    <property type="entry name" value="DPRP"/>
    <property type="match status" value="1"/>
</dbReference>
<dbReference type="PANTHER" id="PTHR38657:SF1">
    <property type="entry name" value="SLR1343 PROTEIN"/>
    <property type="match status" value="1"/>
</dbReference>
<dbReference type="OrthoDB" id="5288100at2"/>
<dbReference type="AlphaFoldDB" id="A0A4S2HFE3"/>
<protein>
    <submittedName>
        <fullName evidence="1">Cryptochrome/photolyase family protein</fullName>
    </submittedName>
</protein>
<evidence type="ECO:0000313" key="2">
    <source>
        <dbReference type="Proteomes" id="UP000305451"/>
    </source>
</evidence>
<organism evidence="1 2">
    <name type="scientific">Marinicauda pacifica</name>
    <dbReference type="NCBI Taxonomy" id="1133559"/>
    <lineage>
        <taxon>Bacteria</taxon>
        <taxon>Pseudomonadati</taxon>
        <taxon>Pseudomonadota</taxon>
        <taxon>Alphaproteobacteria</taxon>
        <taxon>Maricaulales</taxon>
        <taxon>Maricaulaceae</taxon>
        <taxon>Marinicauda</taxon>
    </lineage>
</organism>
<dbReference type="GO" id="GO:0016829">
    <property type="term" value="F:lyase activity"/>
    <property type="evidence" value="ECO:0007669"/>
    <property type="project" value="UniProtKB-KW"/>
</dbReference>
<dbReference type="InterPro" id="IPR036134">
    <property type="entry name" value="Crypto/Photolyase_FAD-like_sf"/>
</dbReference>
<accession>A0A4S2HFE3</accession>
<dbReference type="Proteomes" id="UP000305451">
    <property type="component" value="Unassembled WGS sequence"/>
</dbReference>
<dbReference type="SUPFAM" id="SSF48173">
    <property type="entry name" value="Cryptochrome/photolyase FAD-binding domain"/>
    <property type="match status" value="1"/>
</dbReference>
<dbReference type="InterPro" id="IPR007357">
    <property type="entry name" value="PhrB-like"/>
</dbReference>
<gene>
    <name evidence="1" type="ORF">E5162_04485</name>
</gene>
<dbReference type="RefSeq" id="WP_135943735.1">
    <property type="nucleotide sequence ID" value="NZ_BMEI01000001.1"/>
</dbReference>
<dbReference type="PANTHER" id="PTHR38657">
    <property type="entry name" value="SLR1343 PROTEIN"/>
    <property type="match status" value="1"/>
</dbReference>
<sequence length="511" mass="58598">MATLRLVLGDQLTRSLASLRDVDHENDLILLAEVGQEAGYVDHHKKKIAFIFSAMRHFAQALEDEGLPVRYTRIDDRSNANTLLGEVQRANNDCGPFERLVLVEPGEFRLMQEFRSWRETLGVDVEIRRDDRFIATLDRFNDWAAGRKRLTMEYFYREMRKDTGILMDGDTPCGGEWNFDKENRETLPDDVALPERLWVEPDTITRDVLEIVAERFDGHFGELEPFGYAVTSQDAERQLDWFIETALPDFGRYQDAMAAGEAFLFHSLLSLYMNAGLLDPLKVCKRAEQAYRAGNAPINAAEGFVRQILGWREFVRGIYWRFMPDYLKSNHLNASRALPDFYWSADSGMACIDDCVSTTRKHAYAHHIQRLMVTGNFALLAGIDPGAINAWYLGVYADAYEWVEAPNTQGMAIFADGGIMATKPYAASGSYINKMSNYCKRCAYKVSKKTGEGACPFNYLYWNFLIENRERLRGNHRLAMIYKTLDRMDENKIETIQSDSRRFLKSIGLEP</sequence>
<name>A0A4S2HFE3_9PROT</name>